<dbReference type="STRING" id="59750.AWC31_23835"/>
<dbReference type="PATRIC" id="fig|59750.3.peg.2215"/>
<dbReference type="RefSeq" id="WP_067853674.1">
    <property type="nucleotide sequence ID" value="NZ_LGTW01000018.1"/>
</dbReference>
<protein>
    <submittedName>
        <fullName evidence="2">Uncharacterized protein</fullName>
    </submittedName>
</protein>
<evidence type="ECO:0000313" key="2">
    <source>
        <dbReference type="EMBL" id="KWX21644.1"/>
    </source>
</evidence>
<organism evidence="2 3">
    <name type="scientific">Mycolicibacterium wolinskyi</name>
    <dbReference type="NCBI Taxonomy" id="59750"/>
    <lineage>
        <taxon>Bacteria</taxon>
        <taxon>Bacillati</taxon>
        <taxon>Actinomycetota</taxon>
        <taxon>Actinomycetes</taxon>
        <taxon>Mycobacteriales</taxon>
        <taxon>Mycobacteriaceae</taxon>
        <taxon>Mycolicibacterium</taxon>
    </lineage>
</organism>
<feature type="compositionally biased region" description="Basic and acidic residues" evidence="1">
    <location>
        <begin position="214"/>
        <end position="227"/>
    </location>
</feature>
<keyword evidence="3" id="KW-1185">Reference proteome</keyword>
<reference evidence="2 3" key="1">
    <citation type="submission" date="2015-07" db="EMBL/GenBank/DDBJ databases">
        <title>A draft genome sequence of Mycobacterium wolinskyi.</title>
        <authorList>
            <person name="de Man T.J."/>
            <person name="Perry K.A."/>
            <person name="Coulliette A.D."/>
            <person name="Jensen B."/>
            <person name="Toney N.C."/>
            <person name="Limbago B.M."/>
            <person name="Noble-Wang J."/>
        </authorList>
    </citation>
    <scope>NUCLEOTIDE SEQUENCE [LARGE SCALE GENOMIC DNA]</scope>
    <source>
        <strain evidence="2 3">CDC_01</strain>
    </source>
</reference>
<feature type="region of interest" description="Disordered" evidence="1">
    <location>
        <begin position="172"/>
        <end position="227"/>
    </location>
</feature>
<comment type="caution">
    <text evidence="2">The sequence shown here is derived from an EMBL/GenBank/DDBJ whole genome shotgun (WGS) entry which is preliminary data.</text>
</comment>
<evidence type="ECO:0000313" key="3">
    <source>
        <dbReference type="Proteomes" id="UP000070612"/>
    </source>
</evidence>
<sequence>MTLRRKLLVFSAPVALLLVIAVLKLVSVGVAGRSAVSNFADRDAEAMAGDVAVLRVLNVVEPARAYYADGARAVLENRLEDADRQFSEALARTDLSQSCPVRVNLVLVRETLGDRAAGVFDSETAAARYLAAKAVVEQAPDGCFAGNDDPDPQRQAVRADALARLDRKIEAVRAIPPPPPPPPPAAAPVAPPPTSGGGAPDRSENRLDPGTGDPLERLQEILRDAAA</sequence>
<dbReference type="EMBL" id="LGTW01000018">
    <property type="protein sequence ID" value="KWX21644.1"/>
    <property type="molecule type" value="Genomic_DNA"/>
</dbReference>
<feature type="compositionally biased region" description="Pro residues" evidence="1">
    <location>
        <begin position="175"/>
        <end position="194"/>
    </location>
</feature>
<proteinExistence type="predicted"/>
<evidence type="ECO:0000256" key="1">
    <source>
        <dbReference type="SAM" id="MobiDB-lite"/>
    </source>
</evidence>
<accession>A0A132PH98</accession>
<name>A0A132PH98_9MYCO</name>
<gene>
    <name evidence="2" type="ORF">AFM11_24280</name>
</gene>
<dbReference type="AlphaFoldDB" id="A0A132PH98"/>
<dbReference type="Proteomes" id="UP000070612">
    <property type="component" value="Unassembled WGS sequence"/>
</dbReference>